<evidence type="ECO:0000256" key="1">
    <source>
        <dbReference type="SAM" id="SignalP"/>
    </source>
</evidence>
<organism evidence="2 3">
    <name type="scientific">Owenia fusiformis</name>
    <name type="common">Polychaete worm</name>
    <dbReference type="NCBI Taxonomy" id="6347"/>
    <lineage>
        <taxon>Eukaryota</taxon>
        <taxon>Metazoa</taxon>
        <taxon>Spiralia</taxon>
        <taxon>Lophotrochozoa</taxon>
        <taxon>Annelida</taxon>
        <taxon>Polychaeta</taxon>
        <taxon>Sedentaria</taxon>
        <taxon>Canalipalpata</taxon>
        <taxon>Sabellida</taxon>
        <taxon>Oweniida</taxon>
        <taxon>Oweniidae</taxon>
        <taxon>Owenia</taxon>
    </lineage>
</organism>
<sequence length="269" mass="30716">MQSVFIVCLLATCALAAPHAKGKLTKNIFKRYSPVEQMEMSREDFKNFLGCTGSCLSDEFYGLLKDVTYDKRWADICPNLDRVTNRLRDFSDKHHCRTGEVMNLFNQHSSLICNHAVPDNLWQEMGCLKGGDFHYIPEKLRDNPASICDDIMTVLDIGCTVLGEAVKRQCNPGSFPHIEQGVAIFRQTYCHQGRFEHFELPCMPRCERPQPETYYPSSYGSYMPDSSYYSSSYDSSFYSSSYDSSFYSSSYDSSIYSSSYDSSIYSSSY</sequence>
<reference evidence="2" key="1">
    <citation type="submission" date="2022-03" db="EMBL/GenBank/DDBJ databases">
        <authorList>
            <person name="Martin C."/>
        </authorList>
    </citation>
    <scope>NUCLEOTIDE SEQUENCE</scope>
</reference>
<protein>
    <submittedName>
        <fullName evidence="2">Uncharacterized protein</fullName>
    </submittedName>
</protein>
<evidence type="ECO:0000313" key="2">
    <source>
        <dbReference type="EMBL" id="CAH1791787.1"/>
    </source>
</evidence>
<keyword evidence="3" id="KW-1185">Reference proteome</keyword>
<dbReference type="Proteomes" id="UP000749559">
    <property type="component" value="Unassembled WGS sequence"/>
</dbReference>
<feature type="non-terminal residue" evidence="2">
    <location>
        <position position="1"/>
    </location>
</feature>
<dbReference type="EMBL" id="CAIIXF020000008">
    <property type="protein sequence ID" value="CAH1791787.1"/>
    <property type="molecule type" value="Genomic_DNA"/>
</dbReference>
<feature type="signal peptide" evidence="1">
    <location>
        <begin position="1"/>
        <end position="16"/>
    </location>
</feature>
<keyword evidence="1" id="KW-0732">Signal</keyword>
<comment type="caution">
    <text evidence="2">The sequence shown here is derived from an EMBL/GenBank/DDBJ whole genome shotgun (WGS) entry which is preliminary data.</text>
</comment>
<accession>A0A8S4PCM7</accession>
<feature type="chain" id="PRO_5035746996" evidence="1">
    <location>
        <begin position="17"/>
        <end position="269"/>
    </location>
</feature>
<name>A0A8S4PCM7_OWEFU</name>
<evidence type="ECO:0000313" key="3">
    <source>
        <dbReference type="Proteomes" id="UP000749559"/>
    </source>
</evidence>
<proteinExistence type="predicted"/>
<dbReference type="AlphaFoldDB" id="A0A8S4PCM7"/>
<gene>
    <name evidence="2" type="ORF">OFUS_LOCUS16834</name>
</gene>